<evidence type="ECO:0000313" key="2">
    <source>
        <dbReference type="Proteomes" id="UP000193738"/>
    </source>
</evidence>
<accession>A0A1X1USZ1</accession>
<organism evidence="1 2">
    <name type="scientific">Mycobacterium gastri</name>
    <dbReference type="NCBI Taxonomy" id="1777"/>
    <lineage>
        <taxon>Bacteria</taxon>
        <taxon>Bacillati</taxon>
        <taxon>Actinomycetota</taxon>
        <taxon>Actinomycetes</taxon>
        <taxon>Mycobacteriales</taxon>
        <taxon>Mycobacteriaceae</taxon>
        <taxon>Mycobacterium</taxon>
    </lineage>
</organism>
<name>A0A1X1USZ1_MYCGS</name>
<comment type="caution">
    <text evidence="1">The sequence shown here is derived from an EMBL/GenBank/DDBJ whole genome shotgun (WGS) entry which is preliminary data.</text>
</comment>
<gene>
    <name evidence="1" type="ORF">AWC07_19280</name>
</gene>
<keyword evidence="2" id="KW-1185">Reference proteome</keyword>
<dbReference type="Proteomes" id="UP000193738">
    <property type="component" value="Unassembled WGS sequence"/>
</dbReference>
<evidence type="ECO:0000313" key="1">
    <source>
        <dbReference type="EMBL" id="ORV59966.1"/>
    </source>
</evidence>
<reference evidence="1 2" key="1">
    <citation type="submission" date="2016-01" db="EMBL/GenBank/DDBJ databases">
        <title>The new phylogeny of the genus Mycobacterium.</title>
        <authorList>
            <person name="Tarcisio F."/>
            <person name="Conor M."/>
            <person name="Antonella G."/>
            <person name="Elisabetta G."/>
            <person name="Giulia F.S."/>
            <person name="Sara T."/>
            <person name="Anna F."/>
            <person name="Clotilde B."/>
            <person name="Roberto B."/>
            <person name="Veronica D.S."/>
            <person name="Fabio R."/>
            <person name="Monica P."/>
            <person name="Olivier J."/>
            <person name="Enrico T."/>
            <person name="Nicola S."/>
        </authorList>
    </citation>
    <scope>NUCLEOTIDE SEQUENCE [LARGE SCALE GENOMIC DNA]</scope>
    <source>
        <strain evidence="1 2">DSM 43505</strain>
    </source>
</reference>
<dbReference type="EMBL" id="LQOX01000150">
    <property type="protein sequence ID" value="ORV59966.1"/>
    <property type="molecule type" value="Genomic_DNA"/>
</dbReference>
<dbReference type="AlphaFoldDB" id="A0A1X1USZ1"/>
<sequence length="116" mass="12357">MAAAGAELRDTVLVFWPTTLVSYRPVPGTRTVRRTLPSAPRLIRTGPAPALADKPRCVNVNRNGPTDFVLRNCTMANDANGSLPVGVREPHSSPRGATQVAGSVVALVLDFSFLSF</sequence>
<proteinExistence type="predicted"/>
<protein>
    <submittedName>
        <fullName evidence="1">Uncharacterized protein</fullName>
    </submittedName>
</protein>
<dbReference type="STRING" id="1777.AWC07_19280"/>